<dbReference type="AlphaFoldDB" id="A0A0D8XFM1"/>
<dbReference type="PROSITE" id="PS50023">
    <property type="entry name" value="LIM_DOMAIN_2"/>
    <property type="match status" value="1"/>
</dbReference>
<name>A0A0D8XFM1_DICVI</name>
<evidence type="ECO:0000256" key="5">
    <source>
        <dbReference type="SAM" id="Phobius"/>
    </source>
</evidence>
<reference evidence="7 8" key="1">
    <citation type="submission" date="2013-11" db="EMBL/GenBank/DDBJ databases">
        <title>Draft genome of the bovine lungworm Dictyocaulus viviparus.</title>
        <authorList>
            <person name="Mitreva M."/>
        </authorList>
    </citation>
    <scope>NUCLEOTIDE SEQUENCE [LARGE SCALE GENOMIC DNA]</scope>
    <source>
        <strain evidence="7 8">HannoverDv2000</strain>
    </source>
</reference>
<reference evidence="8" key="2">
    <citation type="journal article" date="2016" name="Sci. Rep.">
        <title>Dictyocaulus viviparus genome, variome and transcriptome elucidate lungworm biology and support future intervention.</title>
        <authorList>
            <person name="McNulty S.N."/>
            <person name="Strube C."/>
            <person name="Rosa B.A."/>
            <person name="Martin J.C."/>
            <person name="Tyagi R."/>
            <person name="Choi Y.J."/>
            <person name="Wang Q."/>
            <person name="Hallsworth Pepin K."/>
            <person name="Zhang X."/>
            <person name="Ozersky P."/>
            <person name="Wilson R.K."/>
            <person name="Sternberg P.W."/>
            <person name="Gasser R.B."/>
            <person name="Mitreva M."/>
        </authorList>
    </citation>
    <scope>NUCLEOTIDE SEQUENCE [LARGE SCALE GENOMIC DNA]</scope>
    <source>
        <strain evidence="8">HannoverDv2000</strain>
    </source>
</reference>
<dbReference type="GO" id="GO:0046872">
    <property type="term" value="F:metal ion binding"/>
    <property type="evidence" value="ECO:0007669"/>
    <property type="project" value="UniProtKB-KW"/>
</dbReference>
<keyword evidence="2 4" id="KW-0862">Zinc</keyword>
<sequence length="407" mass="45557">MGKRLKVYMEWLDSVGYSPYVWLRGDWHQPLHLLSKLLADHLNKRRPLNSVDDIAFKIGFNAMLQLAEEFLGIPCLITERDLMIQYPNIILAMLIYLICVKHSVDFIDPKSLRNIVAPRLIFEARNGCDAHFPKCASCCEHVFIIERVVVDACVWHRNCFKCVECNAVMRSGGFKKSKRGYECITHAVRRILDVTKAIRSPRPKVAPPNVPPVNTIINKASSIADTSRSFMAPAVSPKLKSSIVKQKPSPPPKPVGLSTFRKDRTTTLTEDVKSSEITSDYEVVSVSSENTGDSGIVMRGQDLLEETSADGYRIVSPTPKNMQSIETELPVPPPRPKRASMLLKFLSESNPAVDSIFSSSALSSNKVSTTPLQLELSTTQVVCFFYFNIICFLILRVRFFAAFSGVI</sequence>
<dbReference type="Gene3D" id="2.10.110.10">
    <property type="entry name" value="Cysteine Rich Protein"/>
    <property type="match status" value="1"/>
</dbReference>
<feature type="domain" description="LIM zinc-binding" evidence="6">
    <location>
        <begin position="133"/>
        <end position="193"/>
    </location>
</feature>
<dbReference type="EMBL" id="KN716654">
    <property type="protein sequence ID" value="KJH42534.1"/>
    <property type="molecule type" value="Genomic_DNA"/>
</dbReference>
<evidence type="ECO:0000256" key="4">
    <source>
        <dbReference type="PROSITE-ProRule" id="PRU00125"/>
    </source>
</evidence>
<dbReference type="OrthoDB" id="25654at2759"/>
<evidence type="ECO:0000256" key="1">
    <source>
        <dbReference type="ARBA" id="ARBA00022723"/>
    </source>
</evidence>
<keyword evidence="5" id="KW-0812">Transmembrane</keyword>
<keyword evidence="5" id="KW-1133">Transmembrane helix</keyword>
<proteinExistence type="predicted"/>
<evidence type="ECO:0000313" key="8">
    <source>
        <dbReference type="Proteomes" id="UP000053766"/>
    </source>
</evidence>
<organism evidence="7 8">
    <name type="scientific">Dictyocaulus viviparus</name>
    <name type="common">Bovine lungworm</name>
    <dbReference type="NCBI Taxonomy" id="29172"/>
    <lineage>
        <taxon>Eukaryota</taxon>
        <taxon>Metazoa</taxon>
        <taxon>Ecdysozoa</taxon>
        <taxon>Nematoda</taxon>
        <taxon>Chromadorea</taxon>
        <taxon>Rhabditida</taxon>
        <taxon>Rhabditina</taxon>
        <taxon>Rhabditomorpha</taxon>
        <taxon>Strongyloidea</taxon>
        <taxon>Metastrongylidae</taxon>
        <taxon>Dictyocaulus</taxon>
    </lineage>
</organism>
<keyword evidence="8" id="KW-1185">Reference proteome</keyword>
<keyword evidence="3 4" id="KW-0440">LIM domain</keyword>
<protein>
    <submittedName>
        <fullName evidence="7">LIM domain protein</fullName>
    </submittedName>
</protein>
<evidence type="ECO:0000313" key="7">
    <source>
        <dbReference type="EMBL" id="KJH42534.1"/>
    </source>
</evidence>
<dbReference type="Proteomes" id="UP000053766">
    <property type="component" value="Unassembled WGS sequence"/>
</dbReference>
<accession>A0A0D8XFM1</accession>
<keyword evidence="5" id="KW-0472">Membrane</keyword>
<dbReference type="PROSITE" id="PS00478">
    <property type="entry name" value="LIM_DOMAIN_1"/>
    <property type="match status" value="1"/>
</dbReference>
<evidence type="ECO:0000259" key="6">
    <source>
        <dbReference type="PROSITE" id="PS50023"/>
    </source>
</evidence>
<keyword evidence="1 4" id="KW-0479">Metal-binding</keyword>
<feature type="transmembrane region" description="Helical" evidence="5">
    <location>
        <begin position="384"/>
        <end position="406"/>
    </location>
</feature>
<evidence type="ECO:0000256" key="2">
    <source>
        <dbReference type="ARBA" id="ARBA00022833"/>
    </source>
</evidence>
<evidence type="ECO:0000256" key="3">
    <source>
        <dbReference type="ARBA" id="ARBA00023038"/>
    </source>
</evidence>
<dbReference type="InterPro" id="IPR001781">
    <property type="entry name" value="Znf_LIM"/>
</dbReference>
<gene>
    <name evidence="7" type="ORF">DICVIV_11474</name>
</gene>